<keyword evidence="3" id="KW-1185">Reference proteome</keyword>
<feature type="non-terminal residue" evidence="2">
    <location>
        <position position="173"/>
    </location>
</feature>
<reference evidence="2 3" key="1">
    <citation type="submission" date="2015-08" db="EMBL/GenBank/DDBJ databases">
        <title>Next Generation Sequencing and Analysis of the Genome of Puccinia sorghi L Schw, the Causal Agent of Maize Common Rust.</title>
        <authorList>
            <person name="Rochi L."/>
            <person name="Burguener G."/>
            <person name="Darino M."/>
            <person name="Turjanski A."/>
            <person name="Kreff E."/>
            <person name="Dieguez M.J."/>
            <person name="Sacco F."/>
        </authorList>
    </citation>
    <scope>NUCLEOTIDE SEQUENCE [LARGE SCALE GENOMIC DNA]</scope>
    <source>
        <strain evidence="2 3">RO10H11247</strain>
    </source>
</reference>
<comment type="caution">
    <text evidence="2">The sequence shown here is derived from an EMBL/GenBank/DDBJ whole genome shotgun (WGS) entry which is preliminary data.</text>
</comment>
<proteinExistence type="predicted"/>
<evidence type="ECO:0000259" key="1">
    <source>
        <dbReference type="Pfam" id="PF18334"/>
    </source>
</evidence>
<dbReference type="InterPro" id="IPR041106">
    <property type="entry name" value="XRN1_D2_D3"/>
</dbReference>
<name>A0A0L6VUW6_9BASI</name>
<dbReference type="AlphaFoldDB" id="A0A0L6VUW6"/>
<accession>A0A0L6VUW6</accession>
<feature type="non-terminal residue" evidence="2">
    <location>
        <position position="1"/>
    </location>
</feature>
<protein>
    <submittedName>
        <fullName evidence="2">Putative signal peptide protein</fullName>
    </submittedName>
</protein>
<organism evidence="2 3">
    <name type="scientific">Puccinia sorghi</name>
    <dbReference type="NCBI Taxonomy" id="27349"/>
    <lineage>
        <taxon>Eukaryota</taxon>
        <taxon>Fungi</taxon>
        <taxon>Dikarya</taxon>
        <taxon>Basidiomycota</taxon>
        <taxon>Pucciniomycotina</taxon>
        <taxon>Pucciniomycetes</taxon>
        <taxon>Pucciniales</taxon>
        <taxon>Pucciniaceae</taxon>
        <taxon>Puccinia</taxon>
    </lineage>
</organism>
<dbReference type="Proteomes" id="UP000037035">
    <property type="component" value="Unassembled WGS sequence"/>
</dbReference>
<dbReference type="EMBL" id="LAVV01000237">
    <property type="protein sequence ID" value="KNZ64506.1"/>
    <property type="molecule type" value="Genomic_DNA"/>
</dbReference>
<dbReference type="Pfam" id="PF18334">
    <property type="entry name" value="XRN1_D2_D3"/>
    <property type="match status" value="1"/>
</dbReference>
<feature type="domain" description="Exoribonuclease Xrn1 D2/D3" evidence="1">
    <location>
        <begin position="91"/>
        <end position="129"/>
    </location>
</feature>
<sequence>PSWKSLSSTIWTHTFSRCGWSLEMSMCFCTQGQSKASSAWKMALYEKRPNLGGMNNKFCLVTSPCQLVVPNLIVIYFSVATHKQRNKFTADEFSKGLNVFFLVEFLYGAPGQVLGHPNNELCLWIMIFPYLLMNNGRSLLILISSGGAIVRKKDFSIVPGDYRKFLVEPTPKK</sequence>
<evidence type="ECO:0000313" key="3">
    <source>
        <dbReference type="Proteomes" id="UP000037035"/>
    </source>
</evidence>
<dbReference type="VEuPathDB" id="FungiDB:VP01_10213g1"/>
<evidence type="ECO:0000313" key="2">
    <source>
        <dbReference type="EMBL" id="KNZ64506.1"/>
    </source>
</evidence>
<gene>
    <name evidence="2" type="ORF">VP01_10213g1</name>
</gene>